<evidence type="ECO:0000313" key="3">
    <source>
        <dbReference type="Proteomes" id="UP001054889"/>
    </source>
</evidence>
<dbReference type="Proteomes" id="UP001054889">
    <property type="component" value="Unassembled WGS sequence"/>
</dbReference>
<accession>A0AAV5EAW4</accession>
<sequence>MVLQGHVCEDASGSGSDNADSNGVASLVAKALADLPPELVALSQNPKNHAKSKDPGWKYGPMKLRRTRLFDGALQAWSSKHTSKKTKNASQIRFLSLPSLLSVENKKQFELSTQATPGVVAPRWIKPNAEWVRINADGSFNSAYRNGGWGFIIRDQAGDVLGSGAGRTEHCHDALQAEAQGALEALQYEMSLGFAKVELEVDAVNLCEVLTSVKYDLATFRMIAQV</sequence>
<name>A0AAV5EAW4_ELECO</name>
<evidence type="ECO:0000259" key="1">
    <source>
        <dbReference type="Pfam" id="PF13456"/>
    </source>
</evidence>
<protein>
    <recommendedName>
        <fullName evidence="1">RNase H type-1 domain-containing protein</fullName>
    </recommendedName>
</protein>
<dbReference type="InterPro" id="IPR036397">
    <property type="entry name" value="RNaseH_sf"/>
</dbReference>
<dbReference type="InterPro" id="IPR002156">
    <property type="entry name" value="RNaseH_domain"/>
</dbReference>
<dbReference type="GO" id="GO:0004523">
    <property type="term" value="F:RNA-DNA hybrid ribonuclease activity"/>
    <property type="evidence" value="ECO:0007669"/>
    <property type="project" value="InterPro"/>
</dbReference>
<dbReference type="SUPFAM" id="SSF53098">
    <property type="entry name" value="Ribonuclease H-like"/>
    <property type="match status" value="1"/>
</dbReference>
<dbReference type="InterPro" id="IPR044730">
    <property type="entry name" value="RNase_H-like_dom_plant"/>
</dbReference>
<dbReference type="PANTHER" id="PTHR47723">
    <property type="entry name" value="OS05G0353850 PROTEIN"/>
    <property type="match status" value="1"/>
</dbReference>
<reference evidence="2" key="2">
    <citation type="submission" date="2021-12" db="EMBL/GenBank/DDBJ databases">
        <title>Resequencing data analysis of finger millet.</title>
        <authorList>
            <person name="Hatakeyama M."/>
            <person name="Aluri S."/>
            <person name="Balachadran M.T."/>
            <person name="Sivarajan S.R."/>
            <person name="Poveda L."/>
            <person name="Shimizu-Inatsugi R."/>
            <person name="Schlapbach R."/>
            <person name="Sreeman S.M."/>
            <person name="Shimizu K.K."/>
        </authorList>
    </citation>
    <scope>NUCLEOTIDE SEQUENCE</scope>
</reference>
<dbReference type="CDD" id="cd06222">
    <property type="entry name" value="RNase_H_like"/>
    <property type="match status" value="1"/>
</dbReference>
<proteinExistence type="predicted"/>
<dbReference type="InterPro" id="IPR053151">
    <property type="entry name" value="RNase_H-like"/>
</dbReference>
<reference evidence="2" key="1">
    <citation type="journal article" date="2018" name="DNA Res.">
        <title>Multiple hybrid de novo genome assembly of finger millet, an orphan allotetraploid crop.</title>
        <authorList>
            <person name="Hatakeyama M."/>
            <person name="Aluri S."/>
            <person name="Balachadran M.T."/>
            <person name="Sivarajan S.R."/>
            <person name="Patrignani A."/>
            <person name="Gruter S."/>
            <person name="Poveda L."/>
            <person name="Shimizu-Inatsugi R."/>
            <person name="Baeten J."/>
            <person name="Francoijs K.J."/>
            <person name="Nataraja K.N."/>
            <person name="Reddy Y.A.N."/>
            <person name="Phadnis S."/>
            <person name="Ravikumar R.L."/>
            <person name="Schlapbach R."/>
            <person name="Sreeman S.M."/>
            <person name="Shimizu K.K."/>
        </authorList>
    </citation>
    <scope>NUCLEOTIDE SEQUENCE</scope>
</reference>
<gene>
    <name evidence="2" type="primary">gb07238</name>
    <name evidence="2" type="ORF">PR202_gb07238</name>
</gene>
<dbReference type="Gene3D" id="3.30.420.10">
    <property type="entry name" value="Ribonuclease H-like superfamily/Ribonuclease H"/>
    <property type="match status" value="1"/>
</dbReference>
<dbReference type="Pfam" id="PF13456">
    <property type="entry name" value="RVT_3"/>
    <property type="match status" value="1"/>
</dbReference>
<dbReference type="GO" id="GO:0003676">
    <property type="term" value="F:nucleic acid binding"/>
    <property type="evidence" value="ECO:0007669"/>
    <property type="project" value="InterPro"/>
</dbReference>
<dbReference type="AlphaFoldDB" id="A0AAV5EAW4"/>
<dbReference type="PANTHER" id="PTHR47723:SF24">
    <property type="entry name" value="RNASE H TYPE-1 DOMAIN-CONTAINING PROTEIN"/>
    <property type="match status" value="1"/>
</dbReference>
<dbReference type="InterPro" id="IPR012337">
    <property type="entry name" value="RNaseH-like_sf"/>
</dbReference>
<dbReference type="EMBL" id="BQKI01000074">
    <property type="protein sequence ID" value="GJN19922.1"/>
    <property type="molecule type" value="Genomic_DNA"/>
</dbReference>
<comment type="caution">
    <text evidence="2">The sequence shown here is derived from an EMBL/GenBank/DDBJ whole genome shotgun (WGS) entry which is preliminary data.</text>
</comment>
<organism evidence="2 3">
    <name type="scientific">Eleusine coracana subsp. coracana</name>
    <dbReference type="NCBI Taxonomy" id="191504"/>
    <lineage>
        <taxon>Eukaryota</taxon>
        <taxon>Viridiplantae</taxon>
        <taxon>Streptophyta</taxon>
        <taxon>Embryophyta</taxon>
        <taxon>Tracheophyta</taxon>
        <taxon>Spermatophyta</taxon>
        <taxon>Magnoliopsida</taxon>
        <taxon>Liliopsida</taxon>
        <taxon>Poales</taxon>
        <taxon>Poaceae</taxon>
        <taxon>PACMAD clade</taxon>
        <taxon>Chloridoideae</taxon>
        <taxon>Cynodonteae</taxon>
        <taxon>Eleusininae</taxon>
        <taxon>Eleusine</taxon>
    </lineage>
</organism>
<feature type="domain" description="RNase H type-1" evidence="1">
    <location>
        <begin position="135"/>
        <end position="214"/>
    </location>
</feature>
<keyword evidence="3" id="KW-1185">Reference proteome</keyword>
<evidence type="ECO:0000313" key="2">
    <source>
        <dbReference type="EMBL" id="GJN19922.1"/>
    </source>
</evidence>